<reference evidence="2 3" key="1">
    <citation type="submission" date="2019-06" db="EMBL/GenBank/DDBJ databases">
        <title>Genomic Encyclopedia of Type Strains, Phase IV (KMG-V): Genome sequencing to study the core and pangenomes of soil and plant-associated prokaryotes.</title>
        <authorList>
            <person name="Whitman W."/>
        </authorList>
    </citation>
    <scope>NUCLEOTIDE SEQUENCE [LARGE SCALE GENOMIC DNA]</scope>
    <source>
        <strain evidence="2 3">BR 11650</strain>
    </source>
</reference>
<feature type="compositionally biased region" description="Basic and acidic residues" evidence="1">
    <location>
        <begin position="116"/>
        <end position="125"/>
    </location>
</feature>
<proteinExistence type="predicted"/>
<evidence type="ECO:0000313" key="3">
    <source>
        <dbReference type="Proteomes" id="UP000318529"/>
    </source>
</evidence>
<dbReference type="RefSeq" id="WP_145690078.1">
    <property type="nucleotide sequence ID" value="NZ_VITH01000019.1"/>
</dbReference>
<dbReference type="Proteomes" id="UP000318529">
    <property type="component" value="Unassembled WGS sequence"/>
</dbReference>
<gene>
    <name evidence="2" type="ORF">FBZ83_119101</name>
</gene>
<dbReference type="InterPro" id="IPR045622">
    <property type="entry name" value="DUF6441"/>
</dbReference>
<comment type="caution">
    <text evidence="2">The sequence shown here is derived from an EMBL/GenBank/DDBJ whole genome shotgun (WGS) entry which is preliminary data.</text>
</comment>
<dbReference type="EMBL" id="VITH01000019">
    <property type="protein sequence ID" value="TWA76450.1"/>
    <property type="molecule type" value="Genomic_DNA"/>
</dbReference>
<name>A0A560BV02_AZOBR</name>
<sequence length="221" mass="23578">MMIVGRIQGDLKGLLNERIGEIADAARAAVRGASERLQADLRAQVRGAGLGIGLEKAWRLDLYPKSGRKTLRPAGLVYSKATRLHDAFDAGETVRAKGGKWLAIPLEAAKQAGFDRSSERDDLTARRPGPVPAKWSNVSAAESRFGKLQFVPINGGRRALLVADGKARGDVLARGGAGRATSIPLFLLVRQTRGRKLLDISGAAQRAQAQLAANLSNIIGR</sequence>
<accession>A0A560BV02</accession>
<dbReference type="AlphaFoldDB" id="A0A560BV02"/>
<organism evidence="2 3">
    <name type="scientific">Azospirillum brasilense</name>
    <dbReference type="NCBI Taxonomy" id="192"/>
    <lineage>
        <taxon>Bacteria</taxon>
        <taxon>Pseudomonadati</taxon>
        <taxon>Pseudomonadota</taxon>
        <taxon>Alphaproteobacteria</taxon>
        <taxon>Rhodospirillales</taxon>
        <taxon>Azospirillaceae</taxon>
        <taxon>Azospirillum</taxon>
    </lineage>
</organism>
<evidence type="ECO:0000256" key="1">
    <source>
        <dbReference type="SAM" id="MobiDB-lite"/>
    </source>
</evidence>
<dbReference type="Pfam" id="PF20039">
    <property type="entry name" value="DUF6441"/>
    <property type="match status" value="1"/>
</dbReference>
<feature type="region of interest" description="Disordered" evidence="1">
    <location>
        <begin position="115"/>
        <end position="135"/>
    </location>
</feature>
<protein>
    <submittedName>
        <fullName evidence="2">Uncharacterized protein</fullName>
    </submittedName>
</protein>
<evidence type="ECO:0000313" key="2">
    <source>
        <dbReference type="EMBL" id="TWA76450.1"/>
    </source>
</evidence>